<reference evidence="1 2" key="1">
    <citation type="submission" date="2018-04" db="EMBL/GenBank/DDBJ databases">
        <title>Complete genome sequence of Hydrogenophilus thermoluteolus TH-1.</title>
        <authorList>
            <person name="Arai H."/>
        </authorList>
    </citation>
    <scope>NUCLEOTIDE SEQUENCE [LARGE SCALE GENOMIC DNA]</scope>
    <source>
        <strain evidence="1 2">TH-1</strain>
    </source>
</reference>
<name>A0A2Z6DXI3_HYDTE</name>
<dbReference type="SUPFAM" id="SSF51905">
    <property type="entry name" value="FAD/NAD(P)-binding domain"/>
    <property type="match status" value="1"/>
</dbReference>
<evidence type="ECO:0008006" key="3">
    <source>
        <dbReference type="Google" id="ProtNLM"/>
    </source>
</evidence>
<evidence type="ECO:0000313" key="1">
    <source>
        <dbReference type="EMBL" id="BBD77173.1"/>
    </source>
</evidence>
<keyword evidence="2" id="KW-1185">Reference proteome</keyword>
<accession>A0A2Z6DXI3</accession>
<dbReference type="InterPro" id="IPR050464">
    <property type="entry name" value="Zeta_carotene_desat/Oxidored"/>
</dbReference>
<dbReference type="AlphaFoldDB" id="A0A2Z6DXI3"/>
<organism evidence="1 2">
    <name type="scientific">Hydrogenophilus thermoluteolus</name>
    <name type="common">Pseudomonas hydrogenothermophila</name>
    <dbReference type="NCBI Taxonomy" id="297"/>
    <lineage>
        <taxon>Bacteria</taxon>
        <taxon>Pseudomonadati</taxon>
        <taxon>Pseudomonadota</taxon>
        <taxon>Hydrogenophilia</taxon>
        <taxon>Hydrogenophilales</taxon>
        <taxon>Hydrogenophilaceae</taxon>
        <taxon>Hydrogenophilus</taxon>
    </lineage>
</organism>
<dbReference type="RefSeq" id="WP_197713790.1">
    <property type="nucleotide sequence ID" value="NZ_AP018558.1"/>
</dbReference>
<dbReference type="Gene3D" id="3.50.50.60">
    <property type="entry name" value="FAD/NAD(P)-binding domain"/>
    <property type="match status" value="1"/>
</dbReference>
<proteinExistence type="predicted"/>
<protein>
    <recommendedName>
        <fullName evidence="3">Amine oxidase domain-containing protein</fullName>
    </recommendedName>
</protein>
<dbReference type="InterPro" id="IPR036188">
    <property type="entry name" value="FAD/NAD-bd_sf"/>
</dbReference>
<sequence>MKRIVVIGAGAAGLTAGWRLARWGYSVIVLEKRAQLGGALAELAENALRFPAAAPTLKQLMRTGVLSLQPLRSLPFTWGDDAGTQQWSIPATGWPKIEGTPVPHPLFWLWRLRAWGRRHPDTPLDAWFRIATPPAPLSAALTQLAAQWCGESVTTLTWPRLAPLLRAIMRFSAPQRHAWQVAEAASEWFAVALARRIGLFGQVVQIASPVMTLTPHGDSGWRVTTVGQLHFTAAAVVVATEPQDAAPLLPAELGRTAARLHQWPQVLRWGSARALPQMVAKPVRIASHLWLAGDWLPPIGALPGLESAVASGWTTARAVRAALSSQ</sequence>
<dbReference type="PANTHER" id="PTHR42923">
    <property type="entry name" value="PROTOPORPHYRINOGEN OXIDASE"/>
    <property type="match status" value="1"/>
</dbReference>
<evidence type="ECO:0000313" key="2">
    <source>
        <dbReference type="Proteomes" id="UP000262004"/>
    </source>
</evidence>
<dbReference type="KEGG" id="htl:HPTL_0905"/>
<gene>
    <name evidence="1" type="ORF">HPTL_0905</name>
</gene>
<dbReference type="Pfam" id="PF13450">
    <property type="entry name" value="NAD_binding_8"/>
    <property type="match status" value="1"/>
</dbReference>
<dbReference type="GO" id="GO:0016491">
    <property type="term" value="F:oxidoreductase activity"/>
    <property type="evidence" value="ECO:0007669"/>
    <property type="project" value="TreeGrafter"/>
</dbReference>
<dbReference type="Proteomes" id="UP000262004">
    <property type="component" value="Chromosome"/>
</dbReference>
<dbReference type="EMBL" id="AP018558">
    <property type="protein sequence ID" value="BBD77173.1"/>
    <property type="molecule type" value="Genomic_DNA"/>
</dbReference>